<dbReference type="Proteomes" id="UP000215896">
    <property type="component" value="Unassembled WGS sequence"/>
</dbReference>
<dbReference type="InterPro" id="IPR020846">
    <property type="entry name" value="MFS_dom"/>
</dbReference>
<dbReference type="AlphaFoldDB" id="A0A255GCF3"/>
<dbReference type="GO" id="GO:0022857">
    <property type="term" value="F:transmembrane transporter activity"/>
    <property type="evidence" value="ECO:0007669"/>
    <property type="project" value="InterPro"/>
</dbReference>
<feature type="domain" description="Major facilitator superfamily (MFS) profile" evidence="7">
    <location>
        <begin position="15"/>
        <end position="394"/>
    </location>
</feature>
<evidence type="ECO:0000256" key="5">
    <source>
        <dbReference type="ARBA" id="ARBA00023136"/>
    </source>
</evidence>
<evidence type="ECO:0000256" key="2">
    <source>
        <dbReference type="ARBA" id="ARBA00022475"/>
    </source>
</evidence>
<keyword evidence="4 6" id="KW-1133">Transmembrane helix</keyword>
<evidence type="ECO:0000256" key="4">
    <source>
        <dbReference type="ARBA" id="ARBA00022989"/>
    </source>
</evidence>
<dbReference type="InterPro" id="IPR050189">
    <property type="entry name" value="MFS_Efflux_Transporters"/>
</dbReference>
<feature type="transmembrane region" description="Helical" evidence="6">
    <location>
        <begin position="16"/>
        <end position="42"/>
    </location>
</feature>
<dbReference type="InterPro" id="IPR001958">
    <property type="entry name" value="Tet-R_TetA/multi-R_MdtG-like"/>
</dbReference>
<dbReference type="PANTHER" id="PTHR43124:SF3">
    <property type="entry name" value="CHLORAMPHENICOL EFFLUX PUMP RV0191"/>
    <property type="match status" value="1"/>
</dbReference>
<dbReference type="InterPro" id="IPR036259">
    <property type="entry name" value="MFS_trans_sf"/>
</dbReference>
<keyword evidence="3 6" id="KW-0812">Transmembrane</keyword>
<feature type="transmembrane region" description="Helical" evidence="6">
    <location>
        <begin position="80"/>
        <end position="104"/>
    </location>
</feature>
<feature type="transmembrane region" description="Helical" evidence="6">
    <location>
        <begin position="110"/>
        <end position="128"/>
    </location>
</feature>
<dbReference type="GO" id="GO:0005886">
    <property type="term" value="C:plasma membrane"/>
    <property type="evidence" value="ECO:0007669"/>
    <property type="project" value="UniProtKB-SubCell"/>
</dbReference>
<name>A0A255GCF3_9ACTN</name>
<feature type="transmembrane region" description="Helical" evidence="6">
    <location>
        <begin position="356"/>
        <end position="385"/>
    </location>
</feature>
<feature type="transmembrane region" description="Helical" evidence="6">
    <location>
        <begin position="304"/>
        <end position="324"/>
    </location>
</feature>
<feature type="transmembrane region" description="Helical" evidence="6">
    <location>
        <begin position="210"/>
        <end position="238"/>
    </location>
</feature>
<feature type="transmembrane region" description="Helical" evidence="6">
    <location>
        <begin position="273"/>
        <end position="298"/>
    </location>
</feature>
<gene>
    <name evidence="8" type="ORF">CGZ94_11435</name>
</gene>
<dbReference type="PROSITE" id="PS50850">
    <property type="entry name" value="MFS"/>
    <property type="match status" value="1"/>
</dbReference>
<dbReference type="CDD" id="cd17324">
    <property type="entry name" value="MFS_NepI_like"/>
    <property type="match status" value="1"/>
</dbReference>
<evidence type="ECO:0000313" key="9">
    <source>
        <dbReference type="Proteomes" id="UP000215896"/>
    </source>
</evidence>
<sequence length="398" mass="40323">MTTDTRTTSPTRRGTVPLLAAGVFVVGTSEFLPAGLLPLIAADLQVPIPAVGTLISMFAIGMLVGAPVMALLTLRLPRRLTLLGALAVFGAAHLLPVFVGGYGVLLVSRGIAAVACATYWAVASLIAIGTVDESRVPRALAALVTGLSLANIVGVPAGTWLGQGAGWKAAFVAVALASLLLFVLQAVAIRDRSSVPSEPLLRLARRELRVLTQPAALVTLGTTAAFQGAVFCAFSYLSPLLTEVAGVPAAVVPLVLLGNGVGMLVGIRIGNRLVTAGLLVTVRRCLLVLAGALLLVLAASWHPVAVIVAEVLLGVATGLLVPAINGRIFQVAGTAPTLASGMNVGAFNVGNAVGPWLGGLAIAAGLGLRAPVVIGIGLVVLALLLTQLSRALERPGLE</sequence>
<proteinExistence type="predicted"/>
<evidence type="ECO:0000256" key="1">
    <source>
        <dbReference type="ARBA" id="ARBA00004651"/>
    </source>
</evidence>
<feature type="transmembrane region" description="Helical" evidence="6">
    <location>
        <begin position="48"/>
        <end position="73"/>
    </location>
</feature>
<evidence type="ECO:0000259" key="7">
    <source>
        <dbReference type="PROSITE" id="PS50850"/>
    </source>
</evidence>
<organism evidence="8 9">
    <name type="scientific">Enemella evansiae</name>
    <dbReference type="NCBI Taxonomy" id="2016499"/>
    <lineage>
        <taxon>Bacteria</taxon>
        <taxon>Bacillati</taxon>
        <taxon>Actinomycetota</taxon>
        <taxon>Actinomycetes</taxon>
        <taxon>Propionibacteriales</taxon>
        <taxon>Propionibacteriaceae</taxon>
        <taxon>Enemella</taxon>
    </lineage>
</organism>
<feature type="transmembrane region" description="Helical" evidence="6">
    <location>
        <begin position="140"/>
        <end position="161"/>
    </location>
</feature>
<dbReference type="InterPro" id="IPR011701">
    <property type="entry name" value="MFS"/>
</dbReference>
<evidence type="ECO:0000313" key="8">
    <source>
        <dbReference type="EMBL" id="OYO13567.1"/>
    </source>
</evidence>
<dbReference type="OrthoDB" id="9814237at2"/>
<dbReference type="PANTHER" id="PTHR43124">
    <property type="entry name" value="PURINE EFFLUX PUMP PBUE"/>
    <property type="match status" value="1"/>
</dbReference>
<protein>
    <submittedName>
        <fullName evidence="8">MFS transporter</fullName>
    </submittedName>
</protein>
<comment type="subcellular location">
    <subcellularLocation>
        <location evidence="1">Cell membrane</location>
        <topology evidence="1">Multi-pass membrane protein</topology>
    </subcellularLocation>
</comment>
<feature type="transmembrane region" description="Helical" evidence="6">
    <location>
        <begin position="244"/>
        <end position="266"/>
    </location>
</feature>
<keyword evidence="5 6" id="KW-0472">Membrane</keyword>
<reference evidence="8 9" key="1">
    <citation type="submission" date="2017-07" db="EMBL/GenBank/DDBJ databases">
        <title>Draft whole genome sequences of clinical Proprionibacteriaceae strains.</title>
        <authorList>
            <person name="Bernier A.-M."/>
            <person name="Bernard K."/>
            <person name="Domingo M.-C."/>
        </authorList>
    </citation>
    <scope>NUCLEOTIDE SEQUENCE [LARGE SCALE GENOMIC DNA]</scope>
    <source>
        <strain evidence="8 9">NML 030167</strain>
    </source>
</reference>
<evidence type="ECO:0000256" key="3">
    <source>
        <dbReference type="ARBA" id="ARBA00022692"/>
    </source>
</evidence>
<dbReference type="Pfam" id="PF07690">
    <property type="entry name" value="MFS_1"/>
    <property type="match status" value="1"/>
</dbReference>
<keyword evidence="9" id="KW-1185">Reference proteome</keyword>
<accession>A0A255GCF3</accession>
<dbReference type="PRINTS" id="PR01035">
    <property type="entry name" value="TCRTETA"/>
</dbReference>
<dbReference type="SUPFAM" id="SSF103473">
    <property type="entry name" value="MFS general substrate transporter"/>
    <property type="match status" value="1"/>
</dbReference>
<evidence type="ECO:0000256" key="6">
    <source>
        <dbReference type="SAM" id="Phobius"/>
    </source>
</evidence>
<dbReference type="EMBL" id="NMVO01000013">
    <property type="protein sequence ID" value="OYO13567.1"/>
    <property type="molecule type" value="Genomic_DNA"/>
</dbReference>
<dbReference type="RefSeq" id="WP_094405680.1">
    <property type="nucleotide sequence ID" value="NZ_NMVO01000013.1"/>
</dbReference>
<keyword evidence="2" id="KW-1003">Cell membrane</keyword>
<dbReference type="Gene3D" id="1.20.1250.20">
    <property type="entry name" value="MFS general substrate transporter like domains"/>
    <property type="match status" value="1"/>
</dbReference>
<feature type="transmembrane region" description="Helical" evidence="6">
    <location>
        <begin position="167"/>
        <end position="189"/>
    </location>
</feature>
<comment type="caution">
    <text evidence="8">The sequence shown here is derived from an EMBL/GenBank/DDBJ whole genome shotgun (WGS) entry which is preliminary data.</text>
</comment>